<dbReference type="InterPro" id="IPR025496">
    <property type="entry name" value="DUF4387"/>
</dbReference>
<protein>
    <submittedName>
        <fullName evidence="2">DUF4387 domain-containing protein</fullName>
    </submittedName>
</protein>
<name>A0A9E7ND65_9EURY</name>
<dbReference type="Proteomes" id="UP001056855">
    <property type="component" value="Chromosome"/>
</dbReference>
<dbReference type="Pfam" id="PF14330">
    <property type="entry name" value="DUF4387"/>
    <property type="match status" value="1"/>
</dbReference>
<dbReference type="KEGG" id="sawl:NGM29_05820"/>
<dbReference type="AlphaFoldDB" id="A0A9E7ND65"/>
<proteinExistence type="predicted"/>
<evidence type="ECO:0000313" key="2">
    <source>
        <dbReference type="EMBL" id="UTF54784.1"/>
    </source>
</evidence>
<organism evidence="2 3">
    <name type="scientific">Natronosalvus rutilus</name>
    <dbReference type="NCBI Taxonomy" id="2953753"/>
    <lineage>
        <taxon>Archaea</taxon>
        <taxon>Methanobacteriati</taxon>
        <taxon>Methanobacteriota</taxon>
        <taxon>Stenosarchaea group</taxon>
        <taxon>Halobacteria</taxon>
        <taxon>Halobacteriales</taxon>
        <taxon>Natrialbaceae</taxon>
        <taxon>Natronosalvus</taxon>
    </lineage>
</organism>
<dbReference type="EMBL" id="CP100355">
    <property type="protein sequence ID" value="UTF54784.1"/>
    <property type="molecule type" value="Genomic_DNA"/>
</dbReference>
<reference evidence="2" key="1">
    <citation type="submission" date="2022-06" db="EMBL/GenBank/DDBJ databases">
        <title>Diverse halophilic archaea isolated from saline environments.</title>
        <authorList>
            <person name="Cui H.-L."/>
        </authorList>
    </citation>
    <scope>NUCLEOTIDE SEQUENCE</scope>
    <source>
        <strain evidence="2">WLHS1</strain>
    </source>
</reference>
<accession>A0A9E7ND65</accession>
<dbReference type="RefSeq" id="WP_254159490.1">
    <property type="nucleotide sequence ID" value="NZ_CP100355.1"/>
</dbReference>
<evidence type="ECO:0000313" key="3">
    <source>
        <dbReference type="Proteomes" id="UP001056855"/>
    </source>
</evidence>
<evidence type="ECO:0000259" key="1">
    <source>
        <dbReference type="Pfam" id="PF14330"/>
    </source>
</evidence>
<keyword evidence="3" id="KW-1185">Reference proteome</keyword>
<gene>
    <name evidence="2" type="ORF">NGM29_05820</name>
</gene>
<feature type="domain" description="DUF4387" evidence="1">
    <location>
        <begin position="6"/>
        <end position="103"/>
    </location>
</feature>
<dbReference type="GeneID" id="73289544"/>
<sequence>MPKKTLYELTKTVRSKNASVDHITFDVIFSDQAVYEYVRDNRLVTEEDIAALYDIPLEKINVFVYFDPAKALKFTLSRPQPSGGPGEGDVYGAQQYAPLFDVELSIPESLAD</sequence>